<proteinExistence type="predicted"/>
<evidence type="ECO:0000256" key="1">
    <source>
        <dbReference type="ARBA" id="ARBA00022723"/>
    </source>
</evidence>
<comment type="caution">
    <text evidence="4">The sequence shown here is derived from an EMBL/GenBank/DDBJ whole genome shotgun (WGS) entry which is preliminary data.</text>
</comment>
<dbReference type="RefSeq" id="WP_257716780.1">
    <property type="nucleotide sequence ID" value="NZ_JANJOU010000010.1"/>
</dbReference>
<dbReference type="SUPFAM" id="SSF53649">
    <property type="entry name" value="Alkaline phosphatase-like"/>
    <property type="match status" value="1"/>
</dbReference>
<keyword evidence="5" id="KW-1185">Reference proteome</keyword>
<keyword evidence="1" id="KW-0479">Metal-binding</keyword>
<dbReference type="PANTHER" id="PTHR45953">
    <property type="entry name" value="IDURONATE 2-SULFATASE"/>
    <property type="match status" value="1"/>
</dbReference>
<dbReference type="PANTHER" id="PTHR45953:SF1">
    <property type="entry name" value="IDURONATE 2-SULFATASE"/>
    <property type="match status" value="1"/>
</dbReference>
<accession>A0ABT1X4T8</accession>
<keyword evidence="2" id="KW-0378">Hydrolase</keyword>
<evidence type="ECO:0000313" key="4">
    <source>
        <dbReference type="EMBL" id="MCR0983111.1"/>
    </source>
</evidence>
<gene>
    <name evidence="4" type="ORF">NRP21_13725</name>
</gene>
<evidence type="ECO:0000313" key="5">
    <source>
        <dbReference type="Proteomes" id="UP001524642"/>
    </source>
</evidence>
<organism evidence="4 5">
    <name type="scientific">Roseomonas populi</name>
    <dbReference type="NCBI Taxonomy" id="3121582"/>
    <lineage>
        <taxon>Bacteria</taxon>
        <taxon>Pseudomonadati</taxon>
        <taxon>Pseudomonadota</taxon>
        <taxon>Alphaproteobacteria</taxon>
        <taxon>Acetobacterales</taxon>
        <taxon>Roseomonadaceae</taxon>
        <taxon>Roseomonas</taxon>
    </lineage>
</organism>
<evidence type="ECO:0000256" key="2">
    <source>
        <dbReference type="ARBA" id="ARBA00022801"/>
    </source>
</evidence>
<reference evidence="4 5" key="1">
    <citation type="submission" date="2022-06" db="EMBL/GenBank/DDBJ databases">
        <title>Roseomonas CN29.</title>
        <authorList>
            <person name="Cheng Y."/>
            <person name="He X."/>
        </authorList>
    </citation>
    <scope>NUCLEOTIDE SEQUENCE [LARGE SCALE GENOMIC DNA]</scope>
    <source>
        <strain evidence="4 5">CN29</strain>
    </source>
</reference>
<evidence type="ECO:0000259" key="3">
    <source>
        <dbReference type="Pfam" id="PF00884"/>
    </source>
</evidence>
<dbReference type="CDD" id="cd16148">
    <property type="entry name" value="sulfatase_like"/>
    <property type="match status" value="1"/>
</dbReference>
<dbReference type="InterPro" id="IPR000917">
    <property type="entry name" value="Sulfatase_N"/>
</dbReference>
<dbReference type="Pfam" id="PF00884">
    <property type="entry name" value="Sulfatase"/>
    <property type="match status" value="1"/>
</dbReference>
<name>A0ABT1X4T8_9PROT</name>
<sequence>MRVVFVLFDSLNRHALGAYGGTAVPTPNFDRLAQRAAVFDTHYVGSLPCMPARRDLHTGRLNFLHRGWGPLEPYDVSYAALLGKAGVYSHLVSDHFHYFEDGGATYHQRYSSWEYIRGQEKDKWKAMVEPPLERFKAMYHPLQQPAEPTDGRLNYMVNREYIKEEADFPSVKCFDAALEFLATNRTADKWLLHLETFDPHEPFYAPPRLRERFQTGYDGPILDWPRYKRLTESPAEVAEIRANYAALLTLCDEQLGRLLDVFDRDDLWRDTALVVTTDHGFLFGEHEWWAKNVMPFYEEISRIPLFFWHPHHRSGGRRQALTQTTDLMPTILECFGVEVPPVVTGRSLLPVLDSDAKLRDVAIFGMFGAATNVTDGRYTYFRYPPDILAQELYEYVLIPLHQKAFFATEELSGAQLVKPLGFTQGMPLLKVPARPGQKTREPPQGLFDDAQTVLYDLAVDPGQASPVQDEGVVARLLSGMEAVMRQHEAPQEAFERLELPGHGAPAAVSSTDGGTA</sequence>
<feature type="domain" description="Sulfatase N-terminal" evidence="3">
    <location>
        <begin position="3"/>
        <end position="337"/>
    </location>
</feature>
<dbReference type="Gene3D" id="3.40.720.10">
    <property type="entry name" value="Alkaline Phosphatase, subunit A"/>
    <property type="match status" value="1"/>
</dbReference>
<dbReference type="EMBL" id="JANJOU010000010">
    <property type="protein sequence ID" value="MCR0983111.1"/>
    <property type="molecule type" value="Genomic_DNA"/>
</dbReference>
<dbReference type="Proteomes" id="UP001524642">
    <property type="component" value="Unassembled WGS sequence"/>
</dbReference>
<protein>
    <submittedName>
        <fullName evidence="4">Sulfatase</fullName>
    </submittedName>
</protein>
<dbReference type="InterPro" id="IPR017850">
    <property type="entry name" value="Alkaline_phosphatase_core_sf"/>
</dbReference>